<dbReference type="PANTHER" id="PTHR43179:SF7">
    <property type="entry name" value="RHAMNOSYLTRANSFERASE WBBL"/>
    <property type="match status" value="1"/>
</dbReference>
<dbReference type="InterPro" id="IPR001173">
    <property type="entry name" value="Glyco_trans_2-like"/>
</dbReference>
<dbReference type="Pfam" id="PF00534">
    <property type="entry name" value="Glycos_transf_1"/>
    <property type="match status" value="1"/>
</dbReference>
<reference evidence="4" key="1">
    <citation type="submission" date="2020-08" db="EMBL/GenBank/DDBJ databases">
        <title>Genetic structure, function and evolution of capsule biosynthesis loci in Vibrio parahaemolyticus.</title>
        <authorList>
            <person name="Li L."/>
            <person name="Bian S."/>
        </authorList>
    </citation>
    <scope>NUCLEOTIDE SEQUENCE</scope>
    <source>
        <strain evidence="4">VP240</strain>
    </source>
</reference>
<dbReference type="SUPFAM" id="SSF53448">
    <property type="entry name" value="Nucleotide-diphospho-sugar transferases"/>
    <property type="match status" value="2"/>
</dbReference>
<name>A0A7M1VN59_VIBPH</name>
<dbReference type="CDD" id="cd04184">
    <property type="entry name" value="GT2_RfbC_Mx_like"/>
    <property type="match status" value="1"/>
</dbReference>
<accession>A0A7M1VN59</accession>
<dbReference type="Gene3D" id="3.40.50.2000">
    <property type="entry name" value="Glycogen Phosphorylase B"/>
    <property type="match status" value="2"/>
</dbReference>
<dbReference type="RefSeq" id="WP_140274018.1">
    <property type="nucleotide sequence ID" value="NZ_JAKNNX010001213.1"/>
</dbReference>
<evidence type="ECO:0000259" key="3">
    <source>
        <dbReference type="Pfam" id="PF13439"/>
    </source>
</evidence>
<dbReference type="SUPFAM" id="SSF53756">
    <property type="entry name" value="UDP-Glycosyltransferase/glycogen phosphorylase"/>
    <property type="match status" value="1"/>
</dbReference>
<evidence type="ECO:0000313" key="4">
    <source>
        <dbReference type="EMBL" id="QOS16662.1"/>
    </source>
</evidence>
<dbReference type="Pfam" id="PF00535">
    <property type="entry name" value="Glycos_transf_2"/>
    <property type="match status" value="1"/>
</dbReference>
<sequence length="1091" mass="123301">MIEILTQAEAELVESSGLFDPTFYLIEYPEVRQAGMGAKEHFFIHGVNERRKPNPLFDPLYYYYQYEDVQQSGMNPLLHFIHHGAQELRNPCAEFDARFYHQQNELELEELDMDPLTHYLHFGFSQNLPISKEHGQSLAIRYIEHKDDYQSWIEANQWTTRSSFLMLQRIAHMSQPPLLSIVMPVYNPPIDFFIKAIESVRAQVYTHWELCIADDCSTDPKVKELLEFYSQLDERIKLRFRKQNGHISAATNSAAEISSGEFLVFMDQDDEITPDALGEIALYLEKYSDADVIYSDDDKIDTKGKRFAPQFKPDWSPELLLSFMYFGHIFSVRRSLFEQVGGTRIGLEGSQDYDLALRVTEKARHIGHIPKVLYHWRVLPGSTAARGDEKDYSFATGTKAVQDALERRGINAIATQPQWAIDAGAGLFSHAFPDTGPSVAIIIPTKNQAEVLERCLVSLEKTTYQNYKIYIVDNESDETPTLELLSNTSHQVLRVPNPDGKFNYAHINNQAAQGLQEDFLLFLNNDTEVVNAQWLSQLVGYAQIDGVAVVGARLLYPEDNTTQHAGVVHGLNHGLPAHCLKNLNYFDGGYLSFAKVLGNFSAVTAACMLVRNALFQHIGGFDEQAFGVAYNDVDLCYRLRALGYRIAYAPSAELLHHESKSRGNKDDPQEELNFLERYKDYSDSYYNPNLMMSYPSHQVTGRYTGVIEAKPTKVAFISHNLNLEGAPIQLKEIAEGYLNHPHIHPVFVSPQDGPLRKQLEASGVEVMLIDERLVGNLVGEYLGNIPKVQNWLVENEFDLVFANTILNFWAVDAANRQGVPALWVIHESETPFSHISHWNSVAKSVAYSALASAYQVIFVSEATKGLFLPLANKQNFSVVYNGFDSAAMEQRLDTGRVKARETLGLADADIYVSMIGTVCDRKGQVDFVKAIKELQEQLSDNVRFVIVGDRESEYSELMHQALSELTDDARSRVDVIPETSDVGMYYAASDIFVCCSKIESFPRVIQEAMYCELPIITTPVFGIAEQVKDGVSAVFFEKENPAELAEKMLALINAPSERRRLGHNARLHLARLPDYQQMIAEYEALIFEAVQ</sequence>
<feature type="domain" description="Glycosyltransferase subfamily 4-like N-terminal" evidence="3">
    <location>
        <begin position="728"/>
        <end position="885"/>
    </location>
</feature>
<dbReference type="CDD" id="cd04186">
    <property type="entry name" value="GT_2_like_c"/>
    <property type="match status" value="1"/>
</dbReference>
<evidence type="ECO:0000259" key="1">
    <source>
        <dbReference type="Pfam" id="PF00534"/>
    </source>
</evidence>
<dbReference type="InterPro" id="IPR029044">
    <property type="entry name" value="Nucleotide-diphossugar_trans"/>
</dbReference>
<feature type="domain" description="Glycosyltransferase 2-like" evidence="2">
    <location>
        <begin position="180"/>
        <end position="340"/>
    </location>
</feature>
<protein>
    <submittedName>
        <fullName evidence="4">Chondroitin synthase</fullName>
    </submittedName>
</protein>
<dbReference type="Pfam" id="PF13439">
    <property type="entry name" value="Glyco_transf_4"/>
    <property type="match status" value="1"/>
</dbReference>
<dbReference type="AlphaFoldDB" id="A0A7M1VN59"/>
<feature type="domain" description="Glycosyl transferase family 1" evidence="1">
    <location>
        <begin position="899"/>
        <end position="1066"/>
    </location>
</feature>
<organism evidence="4">
    <name type="scientific">Vibrio parahaemolyticus</name>
    <dbReference type="NCBI Taxonomy" id="670"/>
    <lineage>
        <taxon>Bacteria</taxon>
        <taxon>Pseudomonadati</taxon>
        <taxon>Pseudomonadota</taxon>
        <taxon>Gammaproteobacteria</taxon>
        <taxon>Vibrionales</taxon>
        <taxon>Vibrionaceae</taxon>
        <taxon>Vibrio</taxon>
    </lineage>
</organism>
<gene>
    <name evidence="4" type="primary">kfoC</name>
    <name evidence="4" type="ORF">VP240_00040</name>
</gene>
<dbReference type="EMBL" id="MT898057">
    <property type="protein sequence ID" value="QOS16662.1"/>
    <property type="molecule type" value="Genomic_DNA"/>
</dbReference>
<dbReference type="CDD" id="cd03801">
    <property type="entry name" value="GT4_PimA-like"/>
    <property type="match status" value="1"/>
</dbReference>
<dbReference type="Gene3D" id="3.90.550.10">
    <property type="entry name" value="Spore Coat Polysaccharide Biosynthesis Protein SpsA, Chain A"/>
    <property type="match status" value="2"/>
</dbReference>
<proteinExistence type="predicted"/>
<dbReference type="Pfam" id="PF13641">
    <property type="entry name" value="Glyco_tranf_2_3"/>
    <property type="match status" value="1"/>
</dbReference>
<dbReference type="InterPro" id="IPR028098">
    <property type="entry name" value="Glyco_trans_4-like_N"/>
</dbReference>
<evidence type="ECO:0000259" key="2">
    <source>
        <dbReference type="Pfam" id="PF00535"/>
    </source>
</evidence>
<dbReference type="GO" id="GO:0016757">
    <property type="term" value="F:glycosyltransferase activity"/>
    <property type="evidence" value="ECO:0007669"/>
    <property type="project" value="UniProtKB-KW"/>
</dbReference>
<dbReference type="PANTHER" id="PTHR43179">
    <property type="entry name" value="RHAMNOSYLTRANSFERASE WBBL"/>
    <property type="match status" value="1"/>
</dbReference>
<dbReference type="InterPro" id="IPR001296">
    <property type="entry name" value="Glyco_trans_1"/>
</dbReference>